<evidence type="ECO:0000313" key="2">
    <source>
        <dbReference type="EMBL" id="KXH48625.1"/>
    </source>
</evidence>
<feature type="region of interest" description="Disordered" evidence="1">
    <location>
        <begin position="121"/>
        <end position="140"/>
    </location>
</feature>
<gene>
    <name evidence="2" type="ORF">CSIM01_12944</name>
</gene>
<organism evidence="2 3">
    <name type="scientific">Colletotrichum simmondsii</name>
    <dbReference type="NCBI Taxonomy" id="703756"/>
    <lineage>
        <taxon>Eukaryota</taxon>
        <taxon>Fungi</taxon>
        <taxon>Dikarya</taxon>
        <taxon>Ascomycota</taxon>
        <taxon>Pezizomycotina</taxon>
        <taxon>Sordariomycetes</taxon>
        <taxon>Hypocreomycetidae</taxon>
        <taxon>Glomerellales</taxon>
        <taxon>Glomerellaceae</taxon>
        <taxon>Colletotrichum</taxon>
        <taxon>Colletotrichum acutatum species complex</taxon>
    </lineage>
</organism>
<evidence type="ECO:0000313" key="3">
    <source>
        <dbReference type="Proteomes" id="UP000070328"/>
    </source>
</evidence>
<sequence>MKSARDALPPSKLRLSFLPPQAFRRTYAAGNLQHVRDKLGADRGTTLSARVLSQQCDIPIDRSEGRLTDDGGDSAGRRGSAGVDHDEKLHKSVVDVAGLAGLDDEDILVADALANGDTVEKSALQATQRPEPAGAQEIVR</sequence>
<feature type="region of interest" description="Disordered" evidence="1">
    <location>
        <begin position="60"/>
        <end position="86"/>
    </location>
</feature>
<comment type="caution">
    <text evidence="2">The sequence shown here is derived from an EMBL/GenBank/DDBJ whole genome shotgun (WGS) entry which is preliminary data.</text>
</comment>
<protein>
    <submittedName>
        <fullName evidence="2">Uncharacterized protein</fullName>
    </submittedName>
</protein>
<accession>A0A135TKJ0</accession>
<dbReference type="AlphaFoldDB" id="A0A135TKJ0"/>
<dbReference type="Proteomes" id="UP000070328">
    <property type="component" value="Unassembled WGS sequence"/>
</dbReference>
<evidence type="ECO:0000256" key="1">
    <source>
        <dbReference type="SAM" id="MobiDB-lite"/>
    </source>
</evidence>
<feature type="compositionally biased region" description="Basic and acidic residues" evidence="1">
    <location>
        <begin position="60"/>
        <end position="69"/>
    </location>
</feature>
<proteinExistence type="predicted"/>
<name>A0A135TKJ0_9PEZI</name>
<dbReference type="EMBL" id="JFBX01000129">
    <property type="protein sequence ID" value="KXH48625.1"/>
    <property type="molecule type" value="Genomic_DNA"/>
</dbReference>
<keyword evidence="3" id="KW-1185">Reference proteome</keyword>
<reference evidence="2 3" key="1">
    <citation type="submission" date="2014-02" db="EMBL/GenBank/DDBJ databases">
        <title>The genome sequence of Colletotrichum simmondsii CBS122122.</title>
        <authorList>
            <person name="Baroncelli R."/>
            <person name="Thon M.R."/>
        </authorList>
    </citation>
    <scope>NUCLEOTIDE SEQUENCE [LARGE SCALE GENOMIC DNA]</scope>
    <source>
        <strain evidence="2 3">CBS122122</strain>
    </source>
</reference>